<dbReference type="EMBL" id="CP032418">
    <property type="protein sequence ID" value="AYC30510.1"/>
    <property type="molecule type" value="Genomic_DNA"/>
</dbReference>
<evidence type="ECO:0000313" key="2">
    <source>
        <dbReference type="EMBL" id="AYC30510.1"/>
    </source>
</evidence>
<dbReference type="AlphaFoldDB" id="A0A385YW41"/>
<protein>
    <submittedName>
        <fullName evidence="2">Uncharacterized protein</fullName>
    </submittedName>
</protein>
<accession>A0A385YW41</accession>
<gene>
    <name evidence="2" type="ORF">D3873_11955</name>
</gene>
<keyword evidence="1" id="KW-0812">Transmembrane</keyword>
<keyword evidence="1" id="KW-0472">Membrane</keyword>
<sequence length="62" mass="7071">MELFIGIIGLVLLFFAITLGVNSAIESSKRLKEMQKELTKIRILLEVSNRRENKKTPQSPVE</sequence>
<feature type="transmembrane region" description="Helical" evidence="1">
    <location>
        <begin position="6"/>
        <end position="25"/>
    </location>
</feature>
<keyword evidence="3" id="KW-1185">Reference proteome</keyword>
<name>A0A385YW41_9BACL</name>
<keyword evidence="1" id="KW-1133">Transmembrane helix</keyword>
<proteinExistence type="predicted"/>
<organism evidence="2 3">
    <name type="scientific">Paenisporosarcina cavernae</name>
    <dbReference type="NCBI Taxonomy" id="2320858"/>
    <lineage>
        <taxon>Bacteria</taxon>
        <taxon>Bacillati</taxon>
        <taxon>Bacillota</taxon>
        <taxon>Bacilli</taxon>
        <taxon>Bacillales</taxon>
        <taxon>Caryophanaceae</taxon>
        <taxon>Paenisporosarcina</taxon>
    </lineage>
</organism>
<evidence type="ECO:0000256" key="1">
    <source>
        <dbReference type="SAM" id="Phobius"/>
    </source>
</evidence>
<dbReference type="Proteomes" id="UP000265725">
    <property type="component" value="Chromosome"/>
</dbReference>
<reference evidence="3" key="1">
    <citation type="submission" date="2018-09" db="EMBL/GenBank/DDBJ databases">
        <authorList>
            <person name="Zhu H."/>
        </authorList>
    </citation>
    <scope>NUCLEOTIDE SEQUENCE [LARGE SCALE GENOMIC DNA]</scope>
    <source>
        <strain evidence="3">K2R23-3</strain>
    </source>
</reference>
<dbReference type="KEGG" id="paek:D3873_11955"/>
<dbReference type="RefSeq" id="WP_119884227.1">
    <property type="nucleotide sequence ID" value="NZ_CP032418.1"/>
</dbReference>
<evidence type="ECO:0000313" key="3">
    <source>
        <dbReference type="Proteomes" id="UP000265725"/>
    </source>
</evidence>